<sequence length="199" mass="21499">MSHITSAFTDAVHDSQFCFRRLLKAMSEPGTLVELDRCHGFGAMMPATSQVLLAMADNSTPLWLSPSFLQDNTAIQNIHFHTGAATNAASEQAAFAVVALDDMPTIKLDELAFNLGNEEYPDRSTTLVIETDSLSSGHQFKLTGPGIKDERCIQLGELSSDIKNILLAQGEAFPLGLDLIFVSAEQVVAIPRSTSVEAM</sequence>
<proteinExistence type="predicted"/>
<dbReference type="AlphaFoldDB" id="A0A0B9GNW0"/>
<protein>
    <submittedName>
        <fullName evidence="1">Phosphonate metabolism protein PhnH</fullName>
    </submittedName>
</protein>
<dbReference type="InterPro" id="IPR038058">
    <property type="entry name" value="PhnH-like_sp"/>
</dbReference>
<evidence type="ECO:0000313" key="1">
    <source>
        <dbReference type="EMBL" id="KHT58492.1"/>
    </source>
</evidence>
<reference evidence="1 2" key="1">
    <citation type="submission" date="2014-12" db="EMBL/GenBank/DDBJ databases">
        <title>Genome sequencing of Photobacterium gaetbulicola AD005a.</title>
        <authorList>
            <person name="Adrian T.G.S."/>
            <person name="Chan K.G."/>
        </authorList>
    </citation>
    <scope>NUCLEOTIDE SEQUENCE [LARGE SCALE GENOMIC DNA]</scope>
    <source>
        <strain evidence="1 2">AD005a</strain>
    </source>
</reference>
<name>A0A0B9GNW0_9GAMM</name>
<dbReference type="GO" id="GO:0019634">
    <property type="term" value="P:organic phosphonate metabolic process"/>
    <property type="evidence" value="ECO:0007669"/>
    <property type="project" value="InterPro"/>
</dbReference>
<dbReference type="RefSeq" id="WP_039469422.1">
    <property type="nucleotide sequence ID" value="NZ_JWLZ01000220.1"/>
</dbReference>
<dbReference type="PIRSF" id="PIRSF020680">
    <property type="entry name" value="PhnH"/>
    <property type="match status" value="1"/>
</dbReference>
<dbReference type="NCBIfam" id="TIGR03292">
    <property type="entry name" value="PhnH_redo"/>
    <property type="match status" value="1"/>
</dbReference>
<accession>A0A0B9GNW0</accession>
<comment type="caution">
    <text evidence="1">The sequence shown here is derived from an EMBL/GenBank/DDBJ whole genome shotgun (WGS) entry which is preliminary data.</text>
</comment>
<evidence type="ECO:0000313" key="2">
    <source>
        <dbReference type="Proteomes" id="UP000031278"/>
    </source>
</evidence>
<organism evidence="1 2">
    <name type="scientific">Photobacterium gaetbulicola</name>
    <dbReference type="NCBI Taxonomy" id="1295392"/>
    <lineage>
        <taxon>Bacteria</taxon>
        <taxon>Pseudomonadati</taxon>
        <taxon>Pseudomonadota</taxon>
        <taxon>Gammaproteobacteria</taxon>
        <taxon>Vibrionales</taxon>
        <taxon>Vibrionaceae</taxon>
        <taxon>Photobacterium</taxon>
    </lineage>
</organism>
<dbReference type="Gene3D" id="3.40.50.11310">
    <property type="entry name" value="Bacterial phosphonate metabolism protein PhnH"/>
    <property type="match status" value="1"/>
</dbReference>
<dbReference type="InterPro" id="IPR008772">
    <property type="entry name" value="Phosphonate_metab_PhnH"/>
</dbReference>
<gene>
    <name evidence="1" type="ORF">RJ45_25160</name>
</gene>
<dbReference type="SUPFAM" id="SSF159709">
    <property type="entry name" value="PhnH-like"/>
    <property type="match status" value="1"/>
</dbReference>
<dbReference type="Pfam" id="PF05845">
    <property type="entry name" value="PhnH"/>
    <property type="match status" value="1"/>
</dbReference>
<dbReference type="EMBL" id="JWLZ01000220">
    <property type="protein sequence ID" value="KHT58492.1"/>
    <property type="molecule type" value="Genomic_DNA"/>
</dbReference>
<dbReference type="Proteomes" id="UP000031278">
    <property type="component" value="Unassembled WGS sequence"/>
</dbReference>